<sequence>MEKEQKRGLQVMNAVLYGLQVDYVSEHGHFMVLSSAEGLRQEDLSSFQLSMLSANRIPGLLPLQLESRDGSVLLYYTITGKRMLTHWLRSGRLTLRDYYGLLLTIVEVLGDSMVYMLQPGRYMLQEDFIYCGSGLQDLQLTYVPVERLEGKGSVAGDLRELASRWIHRVTELQGGGYQELMRYLEQEETFSLAELKQLLLRQAGYLEGVQGPEGTEMTRGALGEAEAAGTRGIAISGGRTQRSGADNRTAYDYGRLRKDDQGSEAYSAPAAASSRTAASGAFQRTAEREHEPAPAPRPWGEEGTFNVPDWLGLQGEAAKPSAPGGAAALEADGKTRTKKPFYVAMMTVLAWGMVWKLYADSPGEPKLYLCTGATLLIAAAALLVIGRMRKAEESAHESLYTPAEESGGLRPSKEPNAFLEGLGLSAASANRSAGSPGTDGWGSRPGASGLTGNGAESFAWEPEEAAGSFTASGAAAPSAGGSPSAGARRLVDAYFGPEPSAGSPAQGSSFFGTTASSPAPVQGADDLAGRTTLLRPADATVFLGGKPSGREVEEAVPCLELDRAGERERIRLTKASFIIGRTGGEADWVHDEMGVSRLHAELVRGADGSVGIKDLGSRNGTTVNGEALVPYKLHELKEGDRIRIVTTEFTYVTA</sequence>
<reference evidence="4" key="1">
    <citation type="submission" date="2011-06" db="EMBL/GenBank/DDBJ databases">
        <title>Complete genome sequence of Paenibacillus mucilaginosus KNP414.</title>
        <authorList>
            <person name="Wang J."/>
            <person name="Hu S."/>
            <person name="Hu X."/>
            <person name="Zhang B."/>
            <person name="Dong D."/>
            <person name="Zhang S."/>
            <person name="Zhao K."/>
            <person name="Wu D."/>
        </authorList>
    </citation>
    <scope>NUCLEOTIDE SEQUENCE [LARGE SCALE GENOMIC DNA]</scope>
    <source>
        <strain evidence="4">KNP414</strain>
    </source>
</reference>
<protein>
    <recommendedName>
        <fullName evidence="2">FHA domain-containing protein</fullName>
    </recommendedName>
</protein>
<proteinExistence type="predicted"/>
<dbReference type="AlphaFoldDB" id="F8F5U9"/>
<accession>F8F5U9</accession>
<dbReference type="PANTHER" id="PTHR23308">
    <property type="entry name" value="NUCLEAR INHIBITOR OF PROTEIN PHOSPHATASE-1"/>
    <property type="match status" value="1"/>
</dbReference>
<feature type="region of interest" description="Disordered" evidence="1">
    <location>
        <begin position="429"/>
        <end position="455"/>
    </location>
</feature>
<feature type="domain" description="FHA" evidence="2">
    <location>
        <begin position="577"/>
        <end position="628"/>
    </location>
</feature>
<organism evidence="3 4">
    <name type="scientific">Paenibacillus mucilaginosus (strain KNP414)</name>
    <dbReference type="NCBI Taxonomy" id="1036673"/>
    <lineage>
        <taxon>Bacteria</taxon>
        <taxon>Bacillati</taxon>
        <taxon>Bacillota</taxon>
        <taxon>Bacilli</taxon>
        <taxon>Bacillales</taxon>
        <taxon>Paenibacillaceae</taxon>
        <taxon>Paenibacillus</taxon>
    </lineage>
</organism>
<dbReference type="KEGG" id="pms:KNP414_02955"/>
<dbReference type="InterPro" id="IPR008984">
    <property type="entry name" value="SMAD_FHA_dom_sf"/>
</dbReference>
<evidence type="ECO:0000313" key="4">
    <source>
        <dbReference type="Proteomes" id="UP000006620"/>
    </source>
</evidence>
<feature type="region of interest" description="Disordered" evidence="1">
    <location>
        <begin position="495"/>
        <end position="525"/>
    </location>
</feature>
<dbReference type="SUPFAM" id="SSF49879">
    <property type="entry name" value="SMAD/FHA domain"/>
    <property type="match status" value="1"/>
</dbReference>
<dbReference type="Proteomes" id="UP000006620">
    <property type="component" value="Chromosome"/>
</dbReference>
<evidence type="ECO:0000256" key="1">
    <source>
        <dbReference type="SAM" id="MobiDB-lite"/>
    </source>
</evidence>
<name>F8F5U9_PAEMK</name>
<dbReference type="PATRIC" id="fig|1036673.3.peg.2707"/>
<feature type="compositionally biased region" description="Low complexity" evidence="1">
    <location>
        <begin position="263"/>
        <end position="281"/>
    </location>
</feature>
<dbReference type="InterPro" id="IPR045962">
    <property type="entry name" value="DUF6382"/>
</dbReference>
<dbReference type="InterPro" id="IPR050923">
    <property type="entry name" value="Cell_Proc_Reg/RNA_Proc"/>
</dbReference>
<dbReference type="InterPro" id="IPR000253">
    <property type="entry name" value="FHA_dom"/>
</dbReference>
<evidence type="ECO:0000313" key="3">
    <source>
        <dbReference type="EMBL" id="AEI41513.1"/>
    </source>
</evidence>
<dbReference type="CDD" id="cd00060">
    <property type="entry name" value="FHA"/>
    <property type="match status" value="1"/>
</dbReference>
<reference evidence="3 4" key="2">
    <citation type="journal article" date="2013" name="Genome Announc.">
        <title>Genome Sequence of Growth-Improving Paenibacillus mucilaginosus Strain KNP414.</title>
        <authorList>
            <person name="Lu J.J."/>
            <person name="Wang J.F."/>
            <person name="Hu X.F."/>
        </authorList>
    </citation>
    <scope>NUCLEOTIDE SEQUENCE [LARGE SCALE GENOMIC DNA]</scope>
    <source>
        <strain evidence="3 4">KNP414</strain>
    </source>
</reference>
<feature type="region of interest" description="Disordered" evidence="1">
    <location>
        <begin position="396"/>
        <end position="415"/>
    </location>
</feature>
<dbReference type="Gene3D" id="2.60.200.20">
    <property type="match status" value="1"/>
</dbReference>
<dbReference type="Pfam" id="PF19909">
    <property type="entry name" value="DUF6382"/>
    <property type="match status" value="1"/>
</dbReference>
<feature type="region of interest" description="Disordered" evidence="1">
    <location>
        <begin position="232"/>
        <end position="307"/>
    </location>
</feature>
<dbReference type="SMART" id="SM00240">
    <property type="entry name" value="FHA"/>
    <property type="match status" value="1"/>
</dbReference>
<dbReference type="PROSITE" id="PS50006">
    <property type="entry name" value="FHA_DOMAIN"/>
    <property type="match status" value="1"/>
</dbReference>
<evidence type="ECO:0000259" key="2">
    <source>
        <dbReference type="PROSITE" id="PS50006"/>
    </source>
</evidence>
<dbReference type="EMBL" id="CP002869">
    <property type="protein sequence ID" value="AEI41513.1"/>
    <property type="molecule type" value="Genomic_DNA"/>
</dbReference>
<dbReference type="Pfam" id="PF00498">
    <property type="entry name" value="FHA"/>
    <property type="match status" value="1"/>
</dbReference>
<feature type="compositionally biased region" description="Polar residues" evidence="1">
    <location>
        <begin position="503"/>
        <end position="519"/>
    </location>
</feature>
<dbReference type="HOGENOM" id="CLU_442640_0_0_9"/>
<gene>
    <name evidence="3" type="ordered locus">KNP414_02955</name>
</gene>